<keyword evidence="11" id="KW-1185">Reference proteome</keyword>
<evidence type="ECO:0000256" key="6">
    <source>
        <dbReference type="ARBA" id="ARBA00022786"/>
    </source>
</evidence>
<evidence type="ECO:0000256" key="1">
    <source>
        <dbReference type="ARBA" id="ARBA00000900"/>
    </source>
</evidence>
<evidence type="ECO:0000256" key="4">
    <source>
        <dbReference type="ARBA" id="ARBA00022723"/>
    </source>
</evidence>
<dbReference type="GO" id="GO:0061630">
    <property type="term" value="F:ubiquitin protein ligase activity"/>
    <property type="evidence" value="ECO:0007669"/>
    <property type="project" value="UniProtKB-EC"/>
</dbReference>
<dbReference type="OrthoDB" id="1919501at2759"/>
<dbReference type="GO" id="GO:0016567">
    <property type="term" value="P:protein ubiquitination"/>
    <property type="evidence" value="ECO:0007669"/>
    <property type="project" value="UniProtKB-ARBA"/>
</dbReference>
<dbReference type="PROSITE" id="PS50089">
    <property type="entry name" value="ZF_RING_2"/>
    <property type="match status" value="1"/>
</dbReference>
<dbReference type="InterPro" id="IPR013083">
    <property type="entry name" value="Znf_RING/FYVE/PHD"/>
</dbReference>
<dbReference type="GO" id="GO:0008270">
    <property type="term" value="F:zinc ion binding"/>
    <property type="evidence" value="ECO:0007669"/>
    <property type="project" value="UniProtKB-KW"/>
</dbReference>
<keyword evidence="5 8" id="KW-0863">Zinc-finger</keyword>
<dbReference type="FunFam" id="3.30.40.10:FF:000133">
    <property type="entry name" value="E3 ubiquitin-protein ligase RNF123"/>
    <property type="match status" value="1"/>
</dbReference>
<dbReference type="InterPro" id="IPR001841">
    <property type="entry name" value="Znf_RING"/>
</dbReference>
<proteinExistence type="predicted"/>
<gene>
    <name evidence="10" type="ORF">CMV_010794</name>
</gene>
<sequence length="507" mass="57640">MSHQSHSISVLEETDKQIREGTCTEQLKRLKEARNLYHEEVTDCVRRCAWYRISLFSRWKQRGMYATCMWIVQLLLVLSRVDSVFVYIPEFYLEVLVDCFHVLRKSDPPFVPPAVFVKQGLASFVTFVVAHFNDPRISSADLKDLLLQSISVLVQYREYLTAFESNETAILRLPKALLSAFDQRSWIPVTNILLRLCRGSGFGSSKHGESSSSSVVFQRLLREACINAKDLFSAFLNRLFNTLSWTMTEFSVSIREMQEKFQVLEFQQRKCSVIFDLSCNLTRVLEFCTHEIPQAFLLGTDTNLRRLTELIVFILNHVTSAVDAEIFDLSLRRHGHSLEKVNRGMILAPLVGIILNLLDASSGAECREHNDVVGVFASMDCPKTVHCGFQYLLNYNWAGSFRGDAYLGKLGRLEKFASIIISRTESQVIDEMGYGGEIDGDDSTCCICYSGEADSQFVPCSHRSCHGCITRHLLNCQRCFFCNATVVEVVGIAMHSELVFKLEGQIW</sequence>
<dbReference type="AlphaFoldDB" id="A0A8J4RIK6"/>
<name>A0A8J4RIK6_9ROSI</name>
<evidence type="ECO:0000256" key="7">
    <source>
        <dbReference type="ARBA" id="ARBA00022833"/>
    </source>
</evidence>
<dbReference type="CDD" id="cd16541">
    <property type="entry name" value="RING-HC_RNF123"/>
    <property type="match status" value="1"/>
</dbReference>
<feature type="domain" description="RING-type" evidence="9">
    <location>
        <begin position="445"/>
        <end position="479"/>
    </location>
</feature>
<dbReference type="PANTHER" id="PTHR13363:SF5">
    <property type="entry name" value="E3 UBIQUITIN-PROTEIN LIGASE RNF123"/>
    <property type="match status" value="1"/>
</dbReference>
<evidence type="ECO:0000256" key="8">
    <source>
        <dbReference type="PROSITE-ProRule" id="PRU00175"/>
    </source>
</evidence>
<dbReference type="Proteomes" id="UP000737018">
    <property type="component" value="Unassembled WGS sequence"/>
</dbReference>
<dbReference type="GO" id="GO:0051603">
    <property type="term" value="P:proteolysis involved in protein catabolic process"/>
    <property type="evidence" value="ECO:0007669"/>
    <property type="project" value="TreeGrafter"/>
</dbReference>
<keyword evidence="7" id="KW-0862">Zinc</keyword>
<comment type="caution">
    <text evidence="10">The sequence shown here is derived from an EMBL/GenBank/DDBJ whole genome shotgun (WGS) entry which is preliminary data.</text>
</comment>
<comment type="catalytic activity">
    <reaction evidence="1">
        <text>S-ubiquitinyl-[E2 ubiquitin-conjugating enzyme]-L-cysteine + [acceptor protein]-L-lysine = [E2 ubiquitin-conjugating enzyme]-L-cysteine + N(6)-ubiquitinyl-[acceptor protein]-L-lysine.</text>
        <dbReference type="EC" id="2.3.2.27"/>
    </reaction>
</comment>
<dbReference type="EC" id="2.3.2.27" evidence="2"/>
<dbReference type="SUPFAM" id="SSF57850">
    <property type="entry name" value="RING/U-box"/>
    <property type="match status" value="1"/>
</dbReference>
<accession>A0A8J4RIK6</accession>
<evidence type="ECO:0000256" key="3">
    <source>
        <dbReference type="ARBA" id="ARBA00022679"/>
    </source>
</evidence>
<dbReference type="InterPro" id="IPR057987">
    <property type="entry name" value="TPR_RNF123/RKP"/>
</dbReference>
<keyword evidence="3" id="KW-0808">Transferase</keyword>
<dbReference type="PANTHER" id="PTHR13363">
    <property type="entry name" value="RING FINGER AND SRY DOMAIN-CONTAINING"/>
    <property type="match status" value="1"/>
</dbReference>
<keyword evidence="4" id="KW-0479">Metal-binding</keyword>
<dbReference type="EMBL" id="JRKL02001281">
    <property type="protein sequence ID" value="KAF3964981.1"/>
    <property type="molecule type" value="Genomic_DNA"/>
</dbReference>
<evidence type="ECO:0000259" key="9">
    <source>
        <dbReference type="PROSITE" id="PS50089"/>
    </source>
</evidence>
<evidence type="ECO:0000256" key="5">
    <source>
        <dbReference type="ARBA" id="ARBA00022771"/>
    </source>
</evidence>
<organism evidence="10 11">
    <name type="scientific">Castanea mollissima</name>
    <name type="common">Chinese chestnut</name>
    <dbReference type="NCBI Taxonomy" id="60419"/>
    <lineage>
        <taxon>Eukaryota</taxon>
        <taxon>Viridiplantae</taxon>
        <taxon>Streptophyta</taxon>
        <taxon>Embryophyta</taxon>
        <taxon>Tracheophyta</taxon>
        <taxon>Spermatophyta</taxon>
        <taxon>Magnoliopsida</taxon>
        <taxon>eudicotyledons</taxon>
        <taxon>Gunneridae</taxon>
        <taxon>Pentapetalae</taxon>
        <taxon>rosids</taxon>
        <taxon>fabids</taxon>
        <taxon>Fagales</taxon>
        <taxon>Fagaceae</taxon>
        <taxon>Castanea</taxon>
    </lineage>
</organism>
<dbReference type="GO" id="GO:0005737">
    <property type="term" value="C:cytoplasm"/>
    <property type="evidence" value="ECO:0007669"/>
    <property type="project" value="TreeGrafter"/>
</dbReference>
<evidence type="ECO:0000256" key="2">
    <source>
        <dbReference type="ARBA" id="ARBA00012483"/>
    </source>
</evidence>
<evidence type="ECO:0000313" key="11">
    <source>
        <dbReference type="Proteomes" id="UP000737018"/>
    </source>
</evidence>
<evidence type="ECO:0000313" key="10">
    <source>
        <dbReference type="EMBL" id="KAF3964981.1"/>
    </source>
</evidence>
<dbReference type="Pfam" id="PF13920">
    <property type="entry name" value="zf-C3HC4_3"/>
    <property type="match status" value="1"/>
</dbReference>
<dbReference type="Pfam" id="PF25576">
    <property type="entry name" value="TPR_RNF123"/>
    <property type="match status" value="1"/>
</dbReference>
<protein>
    <recommendedName>
        <fullName evidence="2">RING-type E3 ubiquitin transferase</fullName>
        <ecNumber evidence="2">2.3.2.27</ecNumber>
    </recommendedName>
</protein>
<keyword evidence="6" id="KW-0833">Ubl conjugation pathway</keyword>
<dbReference type="InterPro" id="IPR045129">
    <property type="entry name" value="RNF123/RKP/RSPRY1"/>
</dbReference>
<reference evidence="10" key="1">
    <citation type="submission" date="2020-03" db="EMBL/GenBank/DDBJ databases">
        <title>Castanea mollissima Vanexum genome sequencing.</title>
        <authorList>
            <person name="Staton M."/>
        </authorList>
    </citation>
    <scope>NUCLEOTIDE SEQUENCE</scope>
    <source>
        <tissue evidence="10">Leaf</tissue>
    </source>
</reference>
<dbReference type="Gene3D" id="3.30.40.10">
    <property type="entry name" value="Zinc/RING finger domain, C3HC4 (zinc finger)"/>
    <property type="match status" value="1"/>
</dbReference>